<dbReference type="Proteomes" id="UP000068067">
    <property type="component" value="Chromosome"/>
</dbReference>
<dbReference type="KEGG" id="cdx:CDES_01800"/>
<sequence length="324" mass="37734">MLEENGLKIPSREIAKKELRRHGYHRLSGYRYLFREMLPFEQQNSETRTFRSKQHLAGSSFEDVIALAEFDSRLRLSIVEALADFEVRLRTAVAHTLAAKDELAHLKVDKLDRRSCLNTARVRRETNHEVFCKEVARVTEMAIRSDDFAKHHDETYGPDLPVWAVVEHLTFGSLHYLFGFMKNEDKRTVANAFGLRHPKALEKWLYALVDLRNLSNHSARLFNRSLKRSIVIPPHTVSPGGLLKQTEEFLDRNKQEKDRLYAVVAVLAYLLKSHEFGSDWPTKFREVMLTFPFIELAELEDPLVSPQKNMGFPEYWQGDELWLP</sequence>
<reference evidence="1 2" key="1">
    <citation type="submission" date="2014-08" db="EMBL/GenBank/DDBJ databases">
        <title>Complete genome sequence of Corynebacterium deserti GIMN1.010 (=DSM 45689), isolated from desert sand in western China.</title>
        <authorList>
            <person name="Ruckert C."/>
            <person name="Albersmeier A."/>
            <person name="Kalinowski J."/>
        </authorList>
    </citation>
    <scope>NUCLEOTIDE SEQUENCE [LARGE SCALE GENOMIC DNA]</scope>
    <source>
        <strain evidence="1 2">GIMN1.010</strain>
    </source>
</reference>
<accession>A0A0M4CHP4</accession>
<keyword evidence="2" id="KW-1185">Reference proteome</keyword>
<dbReference type="InterPro" id="IPR011664">
    <property type="entry name" value="Abi_system_AbiD/AbiF-like"/>
</dbReference>
<protein>
    <submittedName>
        <fullName evidence="1">Abortive infection bacteriophage resistance protein</fullName>
    </submittedName>
</protein>
<dbReference type="EMBL" id="CP009220">
    <property type="protein sequence ID" value="ALC04826.1"/>
    <property type="molecule type" value="Genomic_DNA"/>
</dbReference>
<dbReference type="Pfam" id="PF07751">
    <property type="entry name" value="Abi_2"/>
    <property type="match status" value="1"/>
</dbReference>
<evidence type="ECO:0000313" key="1">
    <source>
        <dbReference type="EMBL" id="ALC04826.1"/>
    </source>
</evidence>
<dbReference type="AlphaFoldDB" id="A0A0M4CHP4"/>
<name>A0A0M4CHP4_9CORY</name>
<organism evidence="1 2">
    <name type="scientific">Corynebacterium deserti GIMN1.010</name>
    <dbReference type="NCBI Taxonomy" id="931089"/>
    <lineage>
        <taxon>Bacteria</taxon>
        <taxon>Bacillati</taxon>
        <taxon>Actinomycetota</taxon>
        <taxon>Actinomycetes</taxon>
        <taxon>Mycobacteriales</taxon>
        <taxon>Corynebacteriaceae</taxon>
        <taxon>Corynebacterium</taxon>
    </lineage>
</organism>
<evidence type="ECO:0000313" key="2">
    <source>
        <dbReference type="Proteomes" id="UP000068067"/>
    </source>
</evidence>
<gene>
    <name evidence="1" type="ORF">CDES_01800</name>
</gene>
<proteinExistence type="predicted"/>
<dbReference type="PATRIC" id="fig|931089.4.peg.365"/>